<sequence length="494" mass="55803">MRRDHRMRSQVQAPNNGRLRFQIMMVVVLLVSLLVGSMPAKAADNEADPSVQEAFGQLQAGKRLKGERTYVTPEQPTVYLTFDDGPSKLTNQVLDILDKEDVKATFFVLGEQAKAHPAELKRIVKDGHAIGNHTYNHVYKELYSDFQTFWNQIQRSEDVISNIVGIRPQLVRAPGGTATNFDAYYFYLMEQAGYIMEDWNVDSGDSKRANVPVNEIWQTVKASPLDHEINILFHDGTGHESSVQVLPQVISYYKKLGYAFATLTDQVKPKQFAITKPKWSRNMNLKQFQSMIDQTQQYAVAHPSPSDLLKQAEEKRLAQKLEAEAEEKAKAKMEEEAEAARILAKQAALPLQVHVLGGNTFTIEPSIYKLHANQIELPLRYLIEKMGGKVAWQADTKTANAHYGIYDMDYDLVNRSISLFTLGKQTATYSLADMNMQDNQIIVPLRKTIVSLGGRITNAVMDPDYREVSMALSPLHFFKENNRILKNSLFAMAG</sequence>
<dbReference type="PROSITE" id="PS51677">
    <property type="entry name" value="NODB"/>
    <property type="match status" value="1"/>
</dbReference>
<protein>
    <submittedName>
        <fullName evidence="4">Polysaccharide deacetylase family protein</fullName>
    </submittedName>
</protein>
<dbReference type="InterPro" id="IPR012854">
    <property type="entry name" value="Cu_amine_oxidase-like_N"/>
</dbReference>
<dbReference type="Pfam" id="PF07833">
    <property type="entry name" value="Cu_amine_oxidN1"/>
    <property type="match status" value="1"/>
</dbReference>
<feature type="coiled-coil region" evidence="1">
    <location>
        <begin position="309"/>
        <end position="343"/>
    </location>
</feature>
<evidence type="ECO:0000313" key="5">
    <source>
        <dbReference type="Proteomes" id="UP000653578"/>
    </source>
</evidence>
<feature type="domain" description="NodB homology" evidence="3">
    <location>
        <begin position="76"/>
        <end position="261"/>
    </location>
</feature>
<reference evidence="4 5" key="1">
    <citation type="submission" date="2019-10" db="EMBL/GenBank/DDBJ databases">
        <title>Description of Paenibacillus humi sp. nov.</title>
        <authorList>
            <person name="Carlier A."/>
            <person name="Qi S."/>
        </authorList>
    </citation>
    <scope>NUCLEOTIDE SEQUENCE [LARGE SCALE GENOMIC DNA]</scope>
    <source>
        <strain evidence="4 5">LMG 31461</strain>
    </source>
</reference>
<organism evidence="4 5">
    <name type="scientific">Paenibacillus plantarum</name>
    <dbReference type="NCBI Taxonomy" id="2654975"/>
    <lineage>
        <taxon>Bacteria</taxon>
        <taxon>Bacillati</taxon>
        <taxon>Bacillota</taxon>
        <taxon>Bacilli</taxon>
        <taxon>Bacillales</taxon>
        <taxon>Paenibacillaceae</taxon>
        <taxon>Paenibacillus</taxon>
    </lineage>
</organism>
<dbReference type="InterPro" id="IPR011330">
    <property type="entry name" value="Glyco_hydro/deAcase_b/a-brl"/>
</dbReference>
<dbReference type="PANTHER" id="PTHR10587:SF125">
    <property type="entry name" value="POLYSACCHARIDE DEACETYLASE YHEN-RELATED"/>
    <property type="match status" value="1"/>
</dbReference>
<dbReference type="SUPFAM" id="SSF88713">
    <property type="entry name" value="Glycoside hydrolase/deacetylase"/>
    <property type="match status" value="1"/>
</dbReference>
<feature type="signal peptide" evidence="2">
    <location>
        <begin position="1"/>
        <end position="42"/>
    </location>
</feature>
<evidence type="ECO:0000313" key="4">
    <source>
        <dbReference type="EMBL" id="NOU63661.1"/>
    </source>
</evidence>
<keyword evidence="1" id="KW-0175">Coiled coil</keyword>
<accession>A0ABX1X6C9</accession>
<gene>
    <name evidence="4" type="ORF">GC096_06430</name>
</gene>
<dbReference type="EMBL" id="WHNY01000020">
    <property type="protein sequence ID" value="NOU63661.1"/>
    <property type="molecule type" value="Genomic_DNA"/>
</dbReference>
<dbReference type="Pfam" id="PF01522">
    <property type="entry name" value="Polysacc_deac_1"/>
    <property type="match status" value="1"/>
</dbReference>
<dbReference type="PANTHER" id="PTHR10587">
    <property type="entry name" value="GLYCOSYL TRANSFERASE-RELATED"/>
    <property type="match status" value="1"/>
</dbReference>
<evidence type="ECO:0000256" key="2">
    <source>
        <dbReference type="SAM" id="SignalP"/>
    </source>
</evidence>
<comment type="caution">
    <text evidence="4">The sequence shown here is derived from an EMBL/GenBank/DDBJ whole genome shotgun (WGS) entry which is preliminary data.</text>
</comment>
<dbReference type="Proteomes" id="UP000653578">
    <property type="component" value="Unassembled WGS sequence"/>
</dbReference>
<dbReference type="CDD" id="cd10944">
    <property type="entry name" value="CE4_SmPgdA_like"/>
    <property type="match status" value="1"/>
</dbReference>
<keyword evidence="2" id="KW-0732">Signal</keyword>
<evidence type="ECO:0000259" key="3">
    <source>
        <dbReference type="PROSITE" id="PS51677"/>
    </source>
</evidence>
<name>A0ABX1X6C9_9BACL</name>
<keyword evidence="5" id="KW-1185">Reference proteome</keyword>
<dbReference type="InterPro" id="IPR002509">
    <property type="entry name" value="NODB_dom"/>
</dbReference>
<feature type="chain" id="PRO_5045146370" evidence="2">
    <location>
        <begin position="43"/>
        <end position="494"/>
    </location>
</feature>
<dbReference type="InterPro" id="IPR050248">
    <property type="entry name" value="Polysacc_deacetylase_ArnD"/>
</dbReference>
<dbReference type="Gene3D" id="3.20.20.370">
    <property type="entry name" value="Glycoside hydrolase/deacetylase"/>
    <property type="match status" value="1"/>
</dbReference>
<proteinExistence type="predicted"/>
<evidence type="ECO:0000256" key="1">
    <source>
        <dbReference type="SAM" id="Coils"/>
    </source>
</evidence>